<dbReference type="PANTHER" id="PTHR46083">
    <property type="match status" value="1"/>
</dbReference>
<dbReference type="Pfam" id="PF08323">
    <property type="entry name" value="Glyco_transf_5"/>
    <property type="match status" value="1"/>
</dbReference>
<dbReference type="InterPro" id="IPR013534">
    <property type="entry name" value="Starch_synth_cat_dom"/>
</dbReference>
<evidence type="ECO:0000256" key="9">
    <source>
        <dbReference type="SAM" id="MobiDB-lite"/>
    </source>
</evidence>
<protein>
    <recommendedName>
        <fullName evidence="7">Starch synthase, chloroplastic/amyloplastic</fullName>
        <ecNumber evidence="7">2.4.1.-</ecNumber>
    </recommendedName>
</protein>
<dbReference type="HAMAP" id="MF_00484">
    <property type="entry name" value="Glycogen_synth"/>
    <property type="match status" value="1"/>
</dbReference>
<keyword evidence="4 7" id="KW-0328">Glycosyltransferase</keyword>
<dbReference type="NCBIfam" id="TIGR02095">
    <property type="entry name" value="glgA"/>
    <property type="match status" value="1"/>
</dbReference>
<dbReference type="GO" id="GO:0009507">
    <property type="term" value="C:chloroplast"/>
    <property type="evidence" value="ECO:0007669"/>
    <property type="project" value="UniProtKB-SubCell"/>
</dbReference>
<name>A0A7S0IAG8_MICPS</name>
<dbReference type="InterPro" id="IPR001296">
    <property type="entry name" value="Glyco_trans_1"/>
</dbReference>
<organism evidence="12">
    <name type="scientific">Micromonas pusilla</name>
    <name type="common">Picoplanktonic green alga</name>
    <name type="synonym">Chromulina pusilla</name>
    <dbReference type="NCBI Taxonomy" id="38833"/>
    <lineage>
        <taxon>Eukaryota</taxon>
        <taxon>Viridiplantae</taxon>
        <taxon>Chlorophyta</taxon>
        <taxon>Mamiellophyceae</taxon>
        <taxon>Mamiellales</taxon>
        <taxon>Mamiellaceae</taxon>
        <taxon>Micromonas</taxon>
    </lineage>
</organism>
<keyword evidence="7" id="KW-0150">Chloroplast</keyword>
<evidence type="ECO:0000259" key="11">
    <source>
        <dbReference type="Pfam" id="PF08323"/>
    </source>
</evidence>
<comment type="pathway">
    <text evidence="2 7">Glycan biosynthesis; starch biosynthesis.</text>
</comment>
<sequence>MSVQGACAMRPGATMRAEKSSGSTAASRRDLTPRRSALFAPLARAGARGSNRCDNKKSSSSSASRRVVARFGGDSRSRASRLVVRADGGDDTKPAVEEADPVAERAGIESGGLTDLMAQLSALQNENSKLQEDIETTKSIIASVKPPPEETAEEETDPAIAGIEAFFNQPQQKPREPIGPGELLSPPNEPAIKWPEPNENPPFWERPPIRMPENLDPKTCEITTKPLHVVHVTAEMAPVAKVGGLGDVVTGLARAHLCQGHNVEVCIPYYSSLEGKVEDVKHVMDFDVPKGEQWEWDGEKEIRMSDFQWSMYSGMIGGCPIIALRPAFREGSNLFVGQRIYGGSYNEAEAYLSFCRASLECLRVTGRDPNVLHVHEWQCSAVAMLYWDVYHAQGLLTNAKVMLTIHNMDNTGECREEEFMATGVPGSEFNTLEKAMDERTIGHNPERLCLMKGAIVYSNYVTTVSPTYAREALNGSAGFLGKTLTKERTKFSGVINGVDTEIWDARLDNFLPANFKPGTMEGKALCKKYLQMGLGMNVDPHKPLVVCVSRLVPQKGINLIEHAIPRTKEKGGQFVLLGSGHSDPPFQRLAESVYKNDKDVKLLIFYSDALSHLLYAAAECVLVPSMFEPCGLTQMIAMCYGALPIVRKTGGLADTVHDVDDPSMSDSKKNGFVFEGADNNSLEGALDRAIRYYHERKPWWKGMQEQVMDIDNSWERAGEEYVQLYRMITGIREDNEHY</sequence>
<comment type="similarity">
    <text evidence="3 7">Belongs to the glycosyltransferase 1 family. Bacterial/plant glycogen synthase subfamily.</text>
</comment>
<evidence type="ECO:0000256" key="3">
    <source>
        <dbReference type="ARBA" id="ARBA00010281"/>
    </source>
</evidence>
<comment type="catalytic activity">
    <reaction evidence="1">
        <text>[(1-&gt;4)-alpha-D-glucosyl](n) + ADP-alpha-D-glucose = [(1-&gt;4)-alpha-D-glucosyl](n+1) + ADP + H(+)</text>
        <dbReference type="Rhea" id="RHEA:18189"/>
        <dbReference type="Rhea" id="RHEA-COMP:9584"/>
        <dbReference type="Rhea" id="RHEA-COMP:9587"/>
        <dbReference type="ChEBI" id="CHEBI:15378"/>
        <dbReference type="ChEBI" id="CHEBI:15444"/>
        <dbReference type="ChEBI" id="CHEBI:57498"/>
        <dbReference type="ChEBI" id="CHEBI:456216"/>
        <dbReference type="EC" id="2.4.1.21"/>
    </reaction>
</comment>
<accession>A0A7S0IAG8</accession>
<keyword evidence="7" id="KW-0934">Plastid</keyword>
<dbReference type="GO" id="GO:0004373">
    <property type="term" value="F:alpha-1,4-glucan glucosyltransferase (UDP-glucose donor) activity"/>
    <property type="evidence" value="ECO:0007669"/>
    <property type="project" value="InterPro"/>
</dbReference>
<dbReference type="UniPathway" id="UPA00152"/>
<dbReference type="CDD" id="cd03791">
    <property type="entry name" value="GT5_Glycogen_synthase_DULL1-like"/>
    <property type="match status" value="1"/>
</dbReference>
<evidence type="ECO:0000256" key="6">
    <source>
        <dbReference type="ARBA" id="ARBA00022922"/>
    </source>
</evidence>
<evidence type="ECO:0000256" key="1">
    <source>
        <dbReference type="ARBA" id="ARBA00001478"/>
    </source>
</evidence>
<feature type="domain" description="Starch synthase catalytic" evidence="11">
    <location>
        <begin position="228"/>
        <end position="479"/>
    </location>
</feature>
<dbReference type="GO" id="GO:0009501">
    <property type="term" value="C:amyloplast"/>
    <property type="evidence" value="ECO:0007669"/>
    <property type="project" value="UniProtKB-SubCell"/>
</dbReference>
<dbReference type="Gene3D" id="3.40.50.2000">
    <property type="entry name" value="Glycogen Phosphorylase B"/>
    <property type="match status" value="2"/>
</dbReference>
<evidence type="ECO:0000256" key="7">
    <source>
        <dbReference type="RuleBase" id="RU361232"/>
    </source>
</evidence>
<feature type="domain" description="Glycosyl transferase family 1" evidence="10">
    <location>
        <begin position="540"/>
        <end position="694"/>
    </location>
</feature>
<dbReference type="EC" id="2.4.1.-" evidence="7"/>
<keyword evidence="7" id="KW-0035">Amyloplast</keyword>
<dbReference type="GO" id="GO:0009011">
    <property type="term" value="F:alpha-1,4-glucan glucosyltransferase (ADP-glucose donor) activity"/>
    <property type="evidence" value="ECO:0007669"/>
    <property type="project" value="UniProtKB-EC"/>
</dbReference>
<dbReference type="AlphaFoldDB" id="A0A7S0IAG8"/>
<dbReference type="Pfam" id="PF00534">
    <property type="entry name" value="Glycos_transf_1"/>
    <property type="match status" value="1"/>
</dbReference>
<dbReference type="InterPro" id="IPR011835">
    <property type="entry name" value="GS/SS"/>
</dbReference>
<proteinExistence type="inferred from homology"/>
<evidence type="ECO:0000256" key="4">
    <source>
        <dbReference type="ARBA" id="ARBA00022676"/>
    </source>
</evidence>
<evidence type="ECO:0000313" key="12">
    <source>
        <dbReference type="EMBL" id="CAD8515655.1"/>
    </source>
</evidence>
<feature type="compositionally biased region" description="Low complexity" evidence="9">
    <location>
        <begin position="58"/>
        <end position="70"/>
    </location>
</feature>
<comment type="subcellular location">
    <subcellularLocation>
        <location evidence="7">Plastid</location>
        <location evidence="7">Chloroplast</location>
    </subcellularLocation>
    <subcellularLocation>
        <location evidence="7">Plastid</location>
        <location evidence="7">Amyloplast</location>
    </subcellularLocation>
</comment>
<evidence type="ECO:0000256" key="8">
    <source>
        <dbReference type="SAM" id="Coils"/>
    </source>
</evidence>
<keyword evidence="5" id="KW-0808">Transferase</keyword>
<evidence type="ECO:0000256" key="5">
    <source>
        <dbReference type="ARBA" id="ARBA00022679"/>
    </source>
</evidence>
<keyword evidence="8" id="KW-0175">Coiled coil</keyword>
<reference evidence="12" key="1">
    <citation type="submission" date="2021-01" db="EMBL/GenBank/DDBJ databases">
        <authorList>
            <person name="Corre E."/>
            <person name="Pelletier E."/>
            <person name="Niang G."/>
            <person name="Scheremetjew M."/>
            <person name="Finn R."/>
            <person name="Kale V."/>
            <person name="Holt S."/>
            <person name="Cochrane G."/>
            <person name="Meng A."/>
            <person name="Brown T."/>
            <person name="Cohen L."/>
        </authorList>
    </citation>
    <scope>NUCLEOTIDE SEQUENCE</scope>
    <source>
        <strain evidence="12">CCMP1723</strain>
    </source>
</reference>
<gene>
    <name evidence="12" type="ORF">MCOM1403_LOCUS3080</name>
</gene>
<feature type="coiled-coil region" evidence="8">
    <location>
        <begin position="113"/>
        <end position="140"/>
    </location>
</feature>
<evidence type="ECO:0000259" key="10">
    <source>
        <dbReference type="Pfam" id="PF00534"/>
    </source>
</evidence>
<keyword evidence="6 7" id="KW-0750">Starch biosynthesis</keyword>
<dbReference type="GO" id="GO:0019252">
    <property type="term" value="P:starch biosynthetic process"/>
    <property type="evidence" value="ECO:0007669"/>
    <property type="project" value="UniProtKB-UniRule"/>
</dbReference>
<evidence type="ECO:0000256" key="2">
    <source>
        <dbReference type="ARBA" id="ARBA00004727"/>
    </source>
</evidence>
<dbReference type="EMBL" id="HBEQ01003949">
    <property type="protein sequence ID" value="CAD8515655.1"/>
    <property type="molecule type" value="Transcribed_RNA"/>
</dbReference>
<feature type="region of interest" description="Disordered" evidence="9">
    <location>
        <begin position="1"/>
        <end position="95"/>
    </location>
</feature>
<dbReference type="PANTHER" id="PTHR46083:SF1">
    <property type="entry name" value="GLYCOGEN SYNTHASE 2-RELATED"/>
    <property type="match status" value="1"/>
</dbReference>
<dbReference type="SUPFAM" id="SSF53756">
    <property type="entry name" value="UDP-Glycosyltransferase/glycogen phosphorylase"/>
    <property type="match status" value="1"/>
</dbReference>